<accession>A0AAW1L5T4</accession>
<dbReference type="Proteomes" id="UP001458880">
    <property type="component" value="Unassembled WGS sequence"/>
</dbReference>
<keyword evidence="2" id="KW-1185">Reference proteome</keyword>
<protein>
    <submittedName>
        <fullName evidence="1">Uncharacterized protein</fullName>
    </submittedName>
</protein>
<dbReference type="AlphaFoldDB" id="A0AAW1L5T4"/>
<evidence type="ECO:0000313" key="2">
    <source>
        <dbReference type="Proteomes" id="UP001458880"/>
    </source>
</evidence>
<organism evidence="1 2">
    <name type="scientific">Popillia japonica</name>
    <name type="common">Japanese beetle</name>
    <dbReference type="NCBI Taxonomy" id="7064"/>
    <lineage>
        <taxon>Eukaryota</taxon>
        <taxon>Metazoa</taxon>
        <taxon>Ecdysozoa</taxon>
        <taxon>Arthropoda</taxon>
        <taxon>Hexapoda</taxon>
        <taxon>Insecta</taxon>
        <taxon>Pterygota</taxon>
        <taxon>Neoptera</taxon>
        <taxon>Endopterygota</taxon>
        <taxon>Coleoptera</taxon>
        <taxon>Polyphaga</taxon>
        <taxon>Scarabaeiformia</taxon>
        <taxon>Scarabaeidae</taxon>
        <taxon>Rutelinae</taxon>
        <taxon>Popillia</taxon>
    </lineage>
</organism>
<evidence type="ECO:0000313" key="1">
    <source>
        <dbReference type="EMBL" id="KAK9728869.1"/>
    </source>
</evidence>
<sequence>MSNASAWLGRRWEKSRPLEVDAGRYKAAPLSSLHLFFLCLEILCHPTPAGVLLIDYFDVKVRCTDANIDCYLNALMEAIRLLDLLRKSYYRAISWSDDGKADWLRVRRSALEINFLLEGIFQCNNDYFKSIALLRYK</sequence>
<proteinExistence type="predicted"/>
<gene>
    <name evidence="1" type="ORF">QE152_g17014</name>
</gene>
<name>A0AAW1L5T4_POPJA</name>
<comment type="caution">
    <text evidence="1">The sequence shown here is derived from an EMBL/GenBank/DDBJ whole genome shotgun (WGS) entry which is preliminary data.</text>
</comment>
<reference evidence="1 2" key="1">
    <citation type="journal article" date="2024" name="BMC Genomics">
        <title>De novo assembly and annotation of Popillia japonica's genome with initial clues to its potential as an invasive pest.</title>
        <authorList>
            <person name="Cucini C."/>
            <person name="Boschi S."/>
            <person name="Funari R."/>
            <person name="Cardaioli E."/>
            <person name="Iannotti N."/>
            <person name="Marturano G."/>
            <person name="Paoli F."/>
            <person name="Bruttini M."/>
            <person name="Carapelli A."/>
            <person name="Frati F."/>
            <person name="Nardi F."/>
        </authorList>
    </citation>
    <scope>NUCLEOTIDE SEQUENCE [LARGE SCALE GENOMIC DNA]</scope>
    <source>
        <strain evidence="1">DMR45628</strain>
    </source>
</reference>
<dbReference type="EMBL" id="JASPKY010000166">
    <property type="protein sequence ID" value="KAK9728869.1"/>
    <property type="molecule type" value="Genomic_DNA"/>
</dbReference>